<gene>
    <name evidence="1" type="ORF">SLEP1_g38620</name>
</gene>
<reference evidence="1 2" key="1">
    <citation type="journal article" date="2021" name="Commun. Biol.">
        <title>The genome of Shorea leprosula (Dipterocarpaceae) highlights the ecological relevance of drought in aseasonal tropical rainforests.</title>
        <authorList>
            <person name="Ng K.K.S."/>
            <person name="Kobayashi M.J."/>
            <person name="Fawcett J.A."/>
            <person name="Hatakeyama M."/>
            <person name="Paape T."/>
            <person name="Ng C.H."/>
            <person name="Ang C.C."/>
            <person name="Tnah L.H."/>
            <person name="Lee C.T."/>
            <person name="Nishiyama T."/>
            <person name="Sese J."/>
            <person name="O'Brien M.J."/>
            <person name="Copetti D."/>
            <person name="Mohd Noor M.I."/>
            <person name="Ong R.C."/>
            <person name="Putra M."/>
            <person name="Sireger I.Z."/>
            <person name="Indrioko S."/>
            <person name="Kosugi Y."/>
            <person name="Izuno A."/>
            <person name="Isagi Y."/>
            <person name="Lee S.L."/>
            <person name="Shimizu K.K."/>
        </authorList>
    </citation>
    <scope>NUCLEOTIDE SEQUENCE [LARGE SCALE GENOMIC DNA]</scope>
    <source>
        <strain evidence="1">214</strain>
    </source>
</reference>
<keyword evidence="2" id="KW-1185">Reference proteome</keyword>
<comment type="caution">
    <text evidence="1">The sequence shown here is derived from an EMBL/GenBank/DDBJ whole genome shotgun (WGS) entry which is preliminary data.</text>
</comment>
<name>A0AAV5KXZ1_9ROSI</name>
<accession>A0AAV5KXZ1</accession>
<dbReference type="AlphaFoldDB" id="A0AAV5KXZ1"/>
<dbReference type="Proteomes" id="UP001054252">
    <property type="component" value="Unassembled WGS sequence"/>
</dbReference>
<proteinExistence type="predicted"/>
<protein>
    <submittedName>
        <fullName evidence="1">Uncharacterized protein</fullName>
    </submittedName>
</protein>
<dbReference type="EMBL" id="BPVZ01000084">
    <property type="protein sequence ID" value="GKV29717.1"/>
    <property type="molecule type" value="Genomic_DNA"/>
</dbReference>
<evidence type="ECO:0000313" key="1">
    <source>
        <dbReference type="EMBL" id="GKV29717.1"/>
    </source>
</evidence>
<organism evidence="1 2">
    <name type="scientific">Rubroshorea leprosula</name>
    <dbReference type="NCBI Taxonomy" id="152421"/>
    <lineage>
        <taxon>Eukaryota</taxon>
        <taxon>Viridiplantae</taxon>
        <taxon>Streptophyta</taxon>
        <taxon>Embryophyta</taxon>
        <taxon>Tracheophyta</taxon>
        <taxon>Spermatophyta</taxon>
        <taxon>Magnoliopsida</taxon>
        <taxon>eudicotyledons</taxon>
        <taxon>Gunneridae</taxon>
        <taxon>Pentapetalae</taxon>
        <taxon>rosids</taxon>
        <taxon>malvids</taxon>
        <taxon>Malvales</taxon>
        <taxon>Dipterocarpaceae</taxon>
        <taxon>Rubroshorea</taxon>
    </lineage>
</organism>
<sequence length="125" mass="13543">MTLSMVAADLKTILDKVLLGEGHKHCHVFWGPQEAPYEVLGYPKSVAVAVAVQAAPPPPGEEKQTAIKDLASFSVYQLISSSMLVVVEAADNVQTGDNLIGYRLHPFQVRTSHLLYQALTATEVL</sequence>
<evidence type="ECO:0000313" key="2">
    <source>
        <dbReference type="Proteomes" id="UP001054252"/>
    </source>
</evidence>